<dbReference type="Pfam" id="PF00486">
    <property type="entry name" value="Trans_reg_C"/>
    <property type="match status" value="1"/>
</dbReference>
<feature type="domain" description="OmpR/PhoB-type" evidence="5">
    <location>
        <begin position="124"/>
        <end position="222"/>
    </location>
</feature>
<keyword evidence="7" id="KW-1185">Reference proteome</keyword>
<keyword evidence="2" id="KW-0597">Phosphoprotein</keyword>
<accession>A0ABX2T8W7</accession>
<dbReference type="InterPro" id="IPR001789">
    <property type="entry name" value="Sig_transdc_resp-reg_receiver"/>
</dbReference>
<dbReference type="RefSeq" id="WP_180280906.1">
    <property type="nucleotide sequence ID" value="NZ_JABFDB010000002.1"/>
</dbReference>
<dbReference type="InterPro" id="IPR039420">
    <property type="entry name" value="WalR-like"/>
</dbReference>
<dbReference type="Gene3D" id="6.10.250.690">
    <property type="match status" value="1"/>
</dbReference>
<protein>
    <submittedName>
        <fullName evidence="6">Response regulator transcription factor</fullName>
    </submittedName>
</protein>
<gene>
    <name evidence="6" type="ORF">HND93_05355</name>
</gene>
<evidence type="ECO:0000313" key="7">
    <source>
        <dbReference type="Proteomes" id="UP000584642"/>
    </source>
</evidence>
<evidence type="ECO:0000256" key="3">
    <source>
        <dbReference type="PROSITE-ProRule" id="PRU01091"/>
    </source>
</evidence>
<dbReference type="PANTHER" id="PTHR48111">
    <property type="entry name" value="REGULATOR OF RPOS"/>
    <property type="match status" value="1"/>
</dbReference>
<dbReference type="Gene3D" id="3.40.50.2300">
    <property type="match status" value="1"/>
</dbReference>
<keyword evidence="1 3" id="KW-0238">DNA-binding</keyword>
<evidence type="ECO:0000259" key="5">
    <source>
        <dbReference type="PROSITE" id="PS51755"/>
    </source>
</evidence>
<evidence type="ECO:0000259" key="4">
    <source>
        <dbReference type="PROSITE" id="PS50110"/>
    </source>
</evidence>
<evidence type="ECO:0000256" key="1">
    <source>
        <dbReference type="ARBA" id="ARBA00023125"/>
    </source>
</evidence>
<dbReference type="InterPro" id="IPR036388">
    <property type="entry name" value="WH-like_DNA-bd_sf"/>
</dbReference>
<proteinExistence type="predicted"/>
<dbReference type="PROSITE" id="PS50110">
    <property type="entry name" value="RESPONSE_REGULATORY"/>
    <property type="match status" value="1"/>
</dbReference>
<dbReference type="InterPro" id="IPR001867">
    <property type="entry name" value="OmpR/PhoB-type_DNA-bd"/>
</dbReference>
<feature type="DNA-binding region" description="OmpR/PhoB-type" evidence="3">
    <location>
        <begin position="124"/>
        <end position="222"/>
    </location>
</feature>
<dbReference type="SUPFAM" id="SSF52172">
    <property type="entry name" value="CheY-like"/>
    <property type="match status" value="1"/>
</dbReference>
<dbReference type="InterPro" id="IPR011006">
    <property type="entry name" value="CheY-like_superfamily"/>
</dbReference>
<dbReference type="SMART" id="SM00448">
    <property type="entry name" value="REC"/>
    <property type="match status" value="1"/>
</dbReference>
<dbReference type="CDD" id="cd00383">
    <property type="entry name" value="trans_reg_C"/>
    <property type="match status" value="1"/>
</dbReference>
<dbReference type="EMBL" id="JABFDB010000002">
    <property type="protein sequence ID" value="NYZ19130.1"/>
    <property type="molecule type" value="Genomic_DNA"/>
</dbReference>
<evidence type="ECO:0000313" key="6">
    <source>
        <dbReference type="EMBL" id="NYZ19130.1"/>
    </source>
</evidence>
<dbReference type="Gene3D" id="1.10.10.10">
    <property type="entry name" value="Winged helix-like DNA-binding domain superfamily/Winged helix DNA-binding domain"/>
    <property type="match status" value="1"/>
</dbReference>
<dbReference type="PROSITE" id="PS51755">
    <property type="entry name" value="OMPR_PHOB"/>
    <property type="match status" value="1"/>
</dbReference>
<dbReference type="PANTHER" id="PTHR48111:SF36">
    <property type="entry name" value="TRANSCRIPTIONAL REGULATORY PROTEIN CUTR"/>
    <property type="match status" value="1"/>
</dbReference>
<name>A0ABX2T8W7_9PROT</name>
<dbReference type="SMART" id="SM00862">
    <property type="entry name" value="Trans_reg_C"/>
    <property type="match status" value="1"/>
</dbReference>
<sequence>MRLLIVEDEEELAELMKANLRRGGFAVDTVGDAEGARAALAAQRYDAVLLDLGLPDDDGLDVLAELRARRDGTPVIAVTARDGVADRVRGLNGGADDYLTKPFAHEELLARIHAVLRRPGGVMGLRLELANLAFDSTSRDVTVDGAALTVPRRELAVLEALLRRSGRVVVRDALESAVYAFGDEVESNALEAHVSRLRRRLGDAGARVSVHTVRGVGYLLRAEEDKPGGGD</sequence>
<organism evidence="6 7">
    <name type="scientific">Azospirillum oleiclasticum</name>
    <dbReference type="NCBI Taxonomy" id="2735135"/>
    <lineage>
        <taxon>Bacteria</taxon>
        <taxon>Pseudomonadati</taxon>
        <taxon>Pseudomonadota</taxon>
        <taxon>Alphaproteobacteria</taxon>
        <taxon>Rhodospirillales</taxon>
        <taxon>Azospirillaceae</taxon>
        <taxon>Azospirillum</taxon>
    </lineage>
</organism>
<comment type="caution">
    <text evidence="6">The sequence shown here is derived from an EMBL/GenBank/DDBJ whole genome shotgun (WGS) entry which is preliminary data.</text>
</comment>
<feature type="domain" description="Response regulatory" evidence="4">
    <location>
        <begin position="2"/>
        <end position="116"/>
    </location>
</feature>
<evidence type="ECO:0000256" key="2">
    <source>
        <dbReference type="PROSITE-ProRule" id="PRU00169"/>
    </source>
</evidence>
<feature type="modified residue" description="4-aspartylphosphate" evidence="2">
    <location>
        <position position="51"/>
    </location>
</feature>
<reference evidence="6 7" key="1">
    <citation type="submission" date="2020-05" db="EMBL/GenBank/DDBJ databases">
        <title>Azospirillum oleiclasticum sp. nov, a nitrogen-fixing and heavy crude oil-emulsifying bacterium isolated from the crude oil of Yumen Oilfield.</title>
        <authorList>
            <person name="Wu D."/>
            <person name="Cai M."/>
            <person name="Zhang X."/>
        </authorList>
    </citation>
    <scope>NUCLEOTIDE SEQUENCE [LARGE SCALE GENOMIC DNA]</scope>
    <source>
        <strain evidence="6 7">ROY-1-1-2</strain>
    </source>
</reference>
<dbReference type="Proteomes" id="UP000584642">
    <property type="component" value="Unassembled WGS sequence"/>
</dbReference>
<dbReference type="Pfam" id="PF00072">
    <property type="entry name" value="Response_reg"/>
    <property type="match status" value="1"/>
</dbReference>